<proteinExistence type="predicted"/>
<organism evidence="2 3">
    <name type="scientific">Streptomyces phaeoluteigriseus</name>
    <dbReference type="NCBI Taxonomy" id="114686"/>
    <lineage>
        <taxon>Bacteria</taxon>
        <taxon>Bacillati</taxon>
        <taxon>Actinomycetota</taxon>
        <taxon>Actinomycetes</taxon>
        <taxon>Kitasatosporales</taxon>
        <taxon>Streptomycetaceae</taxon>
        <taxon>Streptomyces</taxon>
        <taxon>Streptomyces aurantiacus group</taxon>
    </lineage>
</organism>
<protein>
    <submittedName>
        <fullName evidence="2">Uncharacterized protein</fullName>
    </submittedName>
</protein>
<reference evidence="3" key="1">
    <citation type="submission" date="2016-11" db="EMBL/GenBank/DDBJ databases">
        <authorList>
            <person name="Schniete J.K."/>
            <person name="Salih T."/>
            <person name="Algora Gallardo L."/>
            <person name="Martinez Fernandez S."/>
            <person name="Herron P.R."/>
        </authorList>
    </citation>
    <scope>NUCLEOTIDE SEQUENCE [LARGE SCALE GENOMIC DNA]</scope>
    <source>
        <strain evidence="3">DSM 41896</strain>
    </source>
</reference>
<dbReference type="EMBL" id="MPOH02000011">
    <property type="protein sequence ID" value="OQD55269.1"/>
    <property type="molecule type" value="Genomic_DNA"/>
</dbReference>
<accession>A0A1V6MS44</accession>
<sequence>MAGSAAPPVGTPCAVVPRAARPAAGGLGGAVASTFGVGGVPEASPAVPPSARRRAPCCGRGCVSQATAAPVTATGHSTTPATPSTPAPV</sequence>
<evidence type="ECO:0000256" key="1">
    <source>
        <dbReference type="SAM" id="MobiDB-lite"/>
    </source>
</evidence>
<reference evidence="2 3" key="2">
    <citation type="submission" date="2017-02" db="EMBL/GenBank/DDBJ databases">
        <title>Draft genome sequence of Streptomyces phaeoluteigriseus type strain DSM41896.</title>
        <authorList>
            <person name="Salih T.S."/>
            <person name="Algora Gallardo L."/>
            <person name="Melo Santos T."/>
            <person name="Filgueira Martinez S."/>
            <person name="Herron P.R."/>
        </authorList>
    </citation>
    <scope>NUCLEOTIDE SEQUENCE [LARGE SCALE GENOMIC DNA]</scope>
    <source>
        <strain evidence="2 3">DSM 41896</strain>
    </source>
</reference>
<dbReference type="AlphaFoldDB" id="A0A1V6MS44"/>
<gene>
    <name evidence="2" type="ORF">BM536_011520</name>
</gene>
<evidence type="ECO:0000313" key="3">
    <source>
        <dbReference type="Proteomes" id="UP000184286"/>
    </source>
</evidence>
<name>A0A1V6MS44_9ACTN</name>
<feature type="region of interest" description="Disordered" evidence="1">
    <location>
        <begin position="68"/>
        <end position="89"/>
    </location>
</feature>
<comment type="caution">
    <text evidence="2">The sequence shown here is derived from an EMBL/GenBank/DDBJ whole genome shotgun (WGS) entry which is preliminary data.</text>
</comment>
<evidence type="ECO:0000313" key="2">
    <source>
        <dbReference type="EMBL" id="OQD55269.1"/>
    </source>
</evidence>
<dbReference type="Proteomes" id="UP000184286">
    <property type="component" value="Unassembled WGS sequence"/>
</dbReference>